<evidence type="ECO:0008006" key="5">
    <source>
        <dbReference type="Google" id="ProtNLM"/>
    </source>
</evidence>
<accession>A0ABZ0M3T4</accession>
<dbReference type="EMBL" id="CP137573">
    <property type="protein sequence ID" value="WOX26106.1"/>
    <property type="molecule type" value="Genomic_DNA"/>
</dbReference>
<keyword evidence="4" id="KW-1185">Reference proteome</keyword>
<feature type="signal peptide" evidence="2">
    <location>
        <begin position="1"/>
        <end position="22"/>
    </location>
</feature>
<protein>
    <recommendedName>
        <fullName evidence="5">Lipoprotein</fullName>
    </recommendedName>
</protein>
<proteinExistence type="predicted"/>
<feature type="compositionally biased region" description="Low complexity" evidence="1">
    <location>
        <begin position="33"/>
        <end position="45"/>
    </location>
</feature>
<evidence type="ECO:0000256" key="2">
    <source>
        <dbReference type="SAM" id="SignalP"/>
    </source>
</evidence>
<feature type="region of interest" description="Disordered" evidence="1">
    <location>
        <begin position="23"/>
        <end position="55"/>
    </location>
</feature>
<organism evidence="3 4">
    <name type="scientific">Streptomyces solicathayae</name>
    <dbReference type="NCBI Taxonomy" id="3081768"/>
    <lineage>
        <taxon>Bacteria</taxon>
        <taxon>Bacillati</taxon>
        <taxon>Actinomycetota</taxon>
        <taxon>Actinomycetes</taxon>
        <taxon>Kitasatosporales</taxon>
        <taxon>Streptomycetaceae</taxon>
        <taxon>Streptomyces</taxon>
    </lineage>
</organism>
<gene>
    <name evidence="3" type="ORF">R2D22_33870</name>
</gene>
<dbReference type="RefSeq" id="WP_318109004.1">
    <property type="nucleotide sequence ID" value="NZ_CP137573.1"/>
</dbReference>
<feature type="chain" id="PRO_5047392295" description="Lipoprotein" evidence="2">
    <location>
        <begin position="23"/>
        <end position="236"/>
    </location>
</feature>
<evidence type="ECO:0000313" key="4">
    <source>
        <dbReference type="Proteomes" id="UP001301731"/>
    </source>
</evidence>
<sequence>MKHGFLAGVGVLLLMLTGCTEADPPVGSPHPSPTSASPASSGTPEPAEPGPAEPLGAAKITAADTRLVEAFWKTALLPADKAVPASSELAVLRRGRPAGTGDVAWMPDADTYCLVSIRERGSDRECFQLAAKRKPQGYVHVGRAAPHGLGIQSEPHRLWLTVSVVENTRGSFAFTNGTPEHAPPVQQATLRFPSGRTMTFVTYEFPEAVHLPRDAEICSAGRAVCFQAFEPNPAGS</sequence>
<evidence type="ECO:0000313" key="3">
    <source>
        <dbReference type="EMBL" id="WOX26106.1"/>
    </source>
</evidence>
<dbReference type="Proteomes" id="UP001301731">
    <property type="component" value="Chromosome"/>
</dbReference>
<reference evidence="3 4" key="1">
    <citation type="submission" date="2023-10" db="EMBL/GenBank/DDBJ databases">
        <title>The genome sequence of Streptomyces sp. HUAS YS2.</title>
        <authorList>
            <person name="Mo P."/>
        </authorList>
    </citation>
    <scope>NUCLEOTIDE SEQUENCE [LARGE SCALE GENOMIC DNA]</scope>
    <source>
        <strain evidence="3 4">HUAS YS2</strain>
    </source>
</reference>
<evidence type="ECO:0000256" key="1">
    <source>
        <dbReference type="SAM" id="MobiDB-lite"/>
    </source>
</evidence>
<name>A0ABZ0M3T4_9ACTN</name>
<dbReference type="PROSITE" id="PS51257">
    <property type="entry name" value="PROKAR_LIPOPROTEIN"/>
    <property type="match status" value="1"/>
</dbReference>
<keyword evidence="2" id="KW-0732">Signal</keyword>